<comment type="caution">
    <text evidence="2">The sequence shown here is derived from an EMBL/GenBank/DDBJ whole genome shotgun (WGS) entry which is preliminary data.</text>
</comment>
<evidence type="ECO:0008006" key="4">
    <source>
        <dbReference type="Google" id="ProtNLM"/>
    </source>
</evidence>
<feature type="region of interest" description="Disordered" evidence="1">
    <location>
        <begin position="119"/>
        <end position="182"/>
    </location>
</feature>
<evidence type="ECO:0000313" key="3">
    <source>
        <dbReference type="Proteomes" id="UP000326396"/>
    </source>
</evidence>
<proteinExistence type="predicted"/>
<feature type="compositionally biased region" description="Basic and acidic residues" evidence="1">
    <location>
        <begin position="130"/>
        <end position="140"/>
    </location>
</feature>
<dbReference type="Proteomes" id="UP000326396">
    <property type="component" value="Unassembled WGS sequence"/>
</dbReference>
<accession>A0A5N6L8L8</accession>
<organism evidence="2 3">
    <name type="scientific">Mikania micrantha</name>
    <name type="common">bitter vine</name>
    <dbReference type="NCBI Taxonomy" id="192012"/>
    <lineage>
        <taxon>Eukaryota</taxon>
        <taxon>Viridiplantae</taxon>
        <taxon>Streptophyta</taxon>
        <taxon>Embryophyta</taxon>
        <taxon>Tracheophyta</taxon>
        <taxon>Spermatophyta</taxon>
        <taxon>Magnoliopsida</taxon>
        <taxon>eudicotyledons</taxon>
        <taxon>Gunneridae</taxon>
        <taxon>Pentapetalae</taxon>
        <taxon>asterids</taxon>
        <taxon>campanulids</taxon>
        <taxon>Asterales</taxon>
        <taxon>Asteraceae</taxon>
        <taxon>Asteroideae</taxon>
        <taxon>Heliantheae alliance</taxon>
        <taxon>Eupatorieae</taxon>
        <taxon>Mikania</taxon>
    </lineage>
</organism>
<keyword evidence="3" id="KW-1185">Reference proteome</keyword>
<gene>
    <name evidence="2" type="ORF">E3N88_45625</name>
</gene>
<name>A0A5N6L8L8_9ASTR</name>
<feature type="compositionally biased region" description="Basic and acidic residues" evidence="1">
    <location>
        <begin position="147"/>
        <end position="161"/>
    </location>
</feature>
<dbReference type="AlphaFoldDB" id="A0A5N6L8L8"/>
<dbReference type="OrthoDB" id="1674065at2759"/>
<protein>
    <recommendedName>
        <fullName evidence="4">NADH:quinone oxidoreductase/Mrp antiporter membrane subunit domain-containing protein</fullName>
    </recommendedName>
</protein>
<sequence length="474" mass="52865">MKSITIPSKSWAFTSRSKGTVCDSLVNRLQQGEAANSIAVCSRLSIDSRLLPSSNHLKRNCYFFLVIDRVADGEYAAEQPQGLPAVIAELTRWAAQNLELTLKSEINVGPRLSEEGRLKRRSRKCNTTRGEPKACAKEEANQSEWRQGGEKRKIEQCKGERSCPLFSGNPPPHMSKKRDRGRKNNRLTLAHEVAGLARVGDGWNQSEVQIAQAKLGNGPQRNDEDSCRRTFERELPLMQRQGPATLEGATNHPNHYPEEWVWAFEKMNMQREEFQPLLPLGRVSLLSELAGREDQLINMNLESGWLIAASLSWRLSGRGGACYRNLFPGGRKISAHFIHSVPAVRRDHNKRRGKLALLGLLIGEERWKKRLGMNLGVFVRAVCGESRPYGNEEVRVYTCSVVVGPTHPICSMIYGSTGATHFDQLARILTGYEITGARSSGIFMGILSIAVGSLFKITAVPFRAAVGRTAAYRW</sequence>
<evidence type="ECO:0000313" key="2">
    <source>
        <dbReference type="EMBL" id="KAC9566655.1"/>
    </source>
</evidence>
<reference evidence="2 3" key="1">
    <citation type="submission" date="2019-05" db="EMBL/GenBank/DDBJ databases">
        <title>Mikania micrantha, genome provides insights into the molecular mechanism of rapid growth.</title>
        <authorList>
            <person name="Liu B."/>
        </authorList>
    </citation>
    <scope>NUCLEOTIDE SEQUENCE [LARGE SCALE GENOMIC DNA]</scope>
    <source>
        <strain evidence="2">NLD-2019</strain>
        <tissue evidence="2">Leaf</tissue>
    </source>
</reference>
<evidence type="ECO:0000256" key="1">
    <source>
        <dbReference type="SAM" id="MobiDB-lite"/>
    </source>
</evidence>
<dbReference type="EMBL" id="SZYD01002421">
    <property type="protein sequence ID" value="KAC9566655.1"/>
    <property type="molecule type" value="Genomic_DNA"/>
</dbReference>